<sequence>MVESTSQEQTLTSDQVQEESECGQLSQDVSLEPWDLTPGPSTDIAIVAVKSPDTSHSEGQIEPEDEESIQEPLVCTSHDLPRCTIGRMSADMLHCLRDLEQIKVAATALQ</sequence>
<evidence type="ECO:0000256" key="1">
    <source>
        <dbReference type="SAM" id="MobiDB-lite"/>
    </source>
</evidence>
<feature type="compositionally biased region" description="Polar residues" evidence="1">
    <location>
        <begin position="1"/>
        <end position="15"/>
    </location>
</feature>
<reference evidence="2" key="1">
    <citation type="submission" date="2017-08" db="EMBL/GenBank/DDBJ databases">
        <title>Assembly of the North American Bullfrog Genome.</title>
        <authorList>
            <person name="Warren R.L."/>
            <person name="Vandervalk B.P."/>
            <person name="Kucuk E."/>
            <person name="Birol I."/>
            <person name="Helbing C."/>
            <person name="Pandoh P."/>
            <person name="Behsaz B."/>
            <person name="Mohamadi H."/>
            <person name="Chu J."/>
            <person name="Jackman S."/>
            <person name="Hammond S.A."/>
            <person name="Veldhoen N."/>
            <person name="Kirk H."/>
            <person name="Zhao Y."/>
            <person name="Coope R."/>
            <person name="Pleasance S."/>
            <person name="Moore R."/>
            <person name="Holt R."/>
        </authorList>
    </citation>
    <scope>NUCLEOTIDE SEQUENCE</scope>
    <source>
        <strain evidence="2">Bruno</strain>
        <tissue evidence="2">Liver</tissue>
    </source>
</reference>
<dbReference type="EMBL" id="KV926220">
    <property type="protein sequence ID" value="PIO37536.1"/>
    <property type="molecule type" value="Genomic_DNA"/>
</dbReference>
<proteinExistence type="predicted"/>
<protein>
    <submittedName>
        <fullName evidence="2">Uncharacterized protein</fullName>
    </submittedName>
</protein>
<gene>
    <name evidence="2" type="ORF">AB205_0097590</name>
</gene>
<evidence type="ECO:0000313" key="2">
    <source>
        <dbReference type="EMBL" id="PIO37536.1"/>
    </source>
</evidence>
<feature type="region of interest" description="Disordered" evidence="1">
    <location>
        <begin position="1"/>
        <end position="41"/>
    </location>
</feature>
<name>A0A2G9SBQ6_AQUCT</name>
<accession>A0A2G9SBQ6</accession>
<organism evidence="2">
    <name type="scientific">Aquarana catesbeiana</name>
    <name type="common">American bullfrog</name>
    <name type="synonym">Rana catesbeiana</name>
    <dbReference type="NCBI Taxonomy" id="8400"/>
    <lineage>
        <taxon>Eukaryota</taxon>
        <taxon>Metazoa</taxon>
        <taxon>Chordata</taxon>
        <taxon>Craniata</taxon>
        <taxon>Vertebrata</taxon>
        <taxon>Euteleostomi</taxon>
        <taxon>Amphibia</taxon>
        <taxon>Batrachia</taxon>
        <taxon>Anura</taxon>
        <taxon>Neobatrachia</taxon>
        <taxon>Ranoidea</taxon>
        <taxon>Ranidae</taxon>
        <taxon>Aquarana</taxon>
    </lineage>
</organism>
<dbReference type="AlphaFoldDB" id="A0A2G9SBQ6"/>